<reference evidence="2 3" key="1">
    <citation type="journal article" date="2016" name="Mol. Biol. Evol.">
        <title>Genome-Wide Survey of Gut Fungi (Harpellales) Reveals the First Horizontally Transferred Ubiquitin Gene from a Mosquito Host.</title>
        <authorList>
            <person name="Wang Y."/>
            <person name="White M.M."/>
            <person name="Kvist S."/>
            <person name="Moncalvo J.M."/>
        </authorList>
    </citation>
    <scope>NUCLEOTIDE SEQUENCE [LARGE SCALE GENOMIC DNA]</scope>
    <source>
        <strain evidence="2 3">ALG-7-W6</strain>
    </source>
</reference>
<feature type="compositionally biased region" description="Basic and acidic residues" evidence="1">
    <location>
        <begin position="1"/>
        <end position="14"/>
    </location>
</feature>
<accession>A0A1R0GU99</accession>
<dbReference type="OrthoDB" id="5688742at2759"/>
<feature type="compositionally biased region" description="Polar residues" evidence="1">
    <location>
        <begin position="1190"/>
        <end position="1199"/>
    </location>
</feature>
<dbReference type="EMBL" id="LSSL01003440">
    <property type="protein sequence ID" value="OLY80474.1"/>
    <property type="molecule type" value="Genomic_DNA"/>
</dbReference>
<comment type="caution">
    <text evidence="2">The sequence shown here is derived from an EMBL/GenBank/DDBJ whole genome shotgun (WGS) entry which is preliminary data.</text>
</comment>
<protein>
    <submittedName>
        <fullName evidence="2">Uncharacterized protein</fullName>
    </submittedName>
</protein>
<feature type="region of interest" description="Disordered" evidence="1">
    <location>
        <begin position="799"/>
        <end position="830"/>
    </location>
</feature>
<keyword evidence="3" id="KW-1185">Reference proteome</keyword>
<evidence type="ECO:0000256" key="1">
    <source>
        <dbReference type="SAM" id="MobiDB-lite"/>
    </source>
</evidence>
<feature type="compositionally biased region" description="Low complexity" evidence="1">
    <location>
        <begin position="1160"/>
        <end position="1172"/>
    </location>
</feature>
<evidence type="ECO:0000313" key="2">
    <source>
        <dbReference type="EMBL" id="OLY80474.1"/>
    </source>
</evidence>
<dbReference type="AlphaFoldDB" id="A0A1R0GU99"/>
<feature type="compositionally biased region" description="Basic and acidic residues" evidence="1">
    <location>
        <begin position="1134"/>
        <end position="1152"/>
    </location>
</feature>
<feature type="region of interest" description="Disordered" evidence="1">
    <location>
        <begin position="119"/>
        <end position="143"/>
    </location>
</feature>
<feature type="compositionally biased region" description="Polar residues" evidence="1">
    <location>
        <begin position="119"/>
        <end position="131"/>
    </location>
</feature>
<sequence>MKRGSRDMLKKDSEPFSSLISRDKPLKSKYRESLSEEVIVTENSIIRKHSRLRPKNIEREKTQISNTYLPLKNQGSDINLTTNGYLFSSINPFSKKQQKFYNNNNSPSQEISVPYNVKCRTSSPKENSSGSKDIFDEPSVLSKMTPSPELMKLRGEAIEKIKRKSNLLNKNTLGVQRSHTAFPKSFEKDEMTERVSNSSSEKKLVRKSRTVRSARNINELTARSSGIYQSEDYVSGLHFFPENQPNVTPQKKAASISQNKNEISSCFYKTDELISKRESIKSKSTIKFPQFNTVDESHSKMDEISQNDTSFDVRSSRAIDESEIKKLNSRKDEDYSDNTVGTKNRSEISIDGFFKKHFPNSCEISETGIFESIKEENKKSHIEVRNSSPFPNRRSSDSSYRKFSVEKYINKRLPSLNFDREENQKKFGKRKAKKGSFIKNLTNGRWRSVTISNAGRVNRTNSFIFSKRGAILSFLKMDSLDSTTKSEYENKVEKIEKDLEIHKKESGADSILVSLDQLKDKNNISSTTEVLETNNQYIFHKDVDSTVPQLEINDTTESLGSKMFNNKIIKNDVDLHQMLPNGGMKDSSSAIVHINDLDGLGELNSNNFFGTEALHNIKDKSSFKKYDKNDRENKGKDDFCKKTNTAGDNVEEASKVNLEESLSKYFQSQDSNKNHQVNSFNNAVKLNFTPTQDPLSSTKKIISDLYSKINNNNNMYKEMGENIVNTSVSGSGWVEKTHQEHKYHYLTALKAKRRSNNTFNIEDLPFPGLSNIYDYKLIGSTSESKGGDRRSLSLTNLTYENKNQDPKNPKLYQEKSKRKNSKDTKKNGIGVKRSLEIKRTTSRNSRASSSRKVVNLIKFETESPKSIQSDDVLREGYMNITLSPPKNEDFLESSVNETYVPVNFSKLKNRYSLRRSMSNDEKSASKKWVSHKGPTYLELPSPKNTRSSNSRKGSNDHVSGLRADYRRSGKIIDARSASLIFGEVDSNDCVREKKIDPIIFIENISDSNTAHNSDFTKNYEYEIKKQMSIVFPKLDFILESKPDLFKTLAISNKEKETLINLIRYLDYKKTKIGTSESQMDSRSLLENGSTPEYREFNLPTLSKAQMAKLKKMGLISSSYQEKDKNKSKNSNQDVRNEKSKTTETKLRVRGDLSENDCNIISDIDSGSYSSDYEISEDESSDSSSTDSGGNLNLPTTKNNGLRKISRIRGTSNFRGSITGNISDSTV</sequence>
<gene>
    <name evidence="2" type="ORF">AYI68_g5429</name>
</gene>
<name>A0A1R0GU99_9FUNG</name>
<feature type="compositionally biased region" description="Basic and acidic residues" evidence="1">
    <location>
        <begin position="802"/>
        <end position="826"/>
    </location>
</feature>
<organism evidence="2 3">
    <name type="scientific">Smittium mucronatum</name>
    <dbReference type="NCBI Taxonomy" id="133383"/>
    <lineage>
        <taxon>Eukaryota</taxon>
        <taxon>Fungi</taxon>
        <taxon>Fungi incertae sedis</taxon>
        <taxon>Zoopagomycota</taxon>
        <taxon>Kickxellomycotina</taxon>
        <taxon>Harpellomycetes</taxon>
        <taxon>Harpellales</taxon>
        <taxon>Legeriomycetaceae</taxon>
        <taxon>Smittium</taxon>
    </lineage>
</organism>
<feature type="region of interest" description="Disordered" evidence="1">
    <location>
        <begin position="1118"/>
        <end position="1202"/>
    </location>
</feature>
<proteinExistence type="predicted"/>
<feature type="region of interest" description="Disordered" evidence="1">
    <location>
        <begin position="1"/>
        <end position="22"/>
    </location>
</feature>
<feature type="compositionally biased region" description="Polar residues" evidence="1">
    <location>
        <begin position="942"/>
        <end position="952"/>
    </location>
</feature>
<dbReference type="Proteomes" id="UP000187455">
    <property type="component" value="Unassembled WGS sequence"/>
</dbReference>
<evidence type="ECO:0000313" key="3">
    <source>
        <dbReference type="Proteomes" id="UP000187455"/>
    </source>
</evidence>
<feature type="region of interest" description="Disordered" evidence="1">
    <location>
        <begin position="914"/>
        <end position="960"/>
    </location>
</feature>